<sequence>MKKKLQLLGVFTVLFLVLTVGLKGTLDGYYGFYYAEKEYNKPVIYTLSEEIIKLKPVSIFLSYTGFDTGYSFFAPNVASDFVLLFELKDAKGNVIENKIMPAFKNKESITRYTSVYNMFLDKISAEGGNLKDNKYQQYLDIIVKQIAVSVKNENPATKTITARLYLYHYPDLKSYKKGEKSEQLILIGEYK</sequence>
<evidence type="ECO:0000313" key="1">
    <source>
        <dbReference type="EMBL" id="MVO08769.1"/>
    </source>
</evidence>
<reference evidence="2" key="1">
    <citation type="submission" date="2019-05" db="EMBL/GenBank/DDBJ databases">
        <title>Flavobacterium profundi sp. nov., isolated from a deep-sea seamount.</title>
        <authorList>
            <person name="Zhang D.-C."/>
        </authorList>
    </citation>
    <scope>NUCLEOTIDE SEQUENCE [LARGE SCALE GENOMIC DNA]</scope>
    <source>
        <strain evidence="2">TP390</strain>
    </source>
</reference>
<keyword evidence="2" id="KW-1185">Reference proteome</keyword>
<evidence type="ECO:0000313" key="2">
    <source>
        <dbReference type="Proteomes" id="UP000431264"/>
    </source>
</evidence>
<comment type="caution">
    <text evidence="1">The sequence shown here is derived from an EMBL/GenBank/DDBJ whole genome shotgun (WGS) entry which is preliminary data.</text>
</comment>
<dbReference type="AlphaFoldDB" id="A0A6I4IKF4"/>
<organism evidence="1 2">
    <name type="scientific">Flavobacterium profundi</name>
    <dbReference type="NCBI Taxonomy" id="1774945"/>
    <lineage>
        <taxon>Bacteria</taxon>
        <taxon>Pseudomonadati</taxon>
        <taxon>Bacteroidota</taxon>
        <taxon>Flavobacteriia</taxon>
        <taxon>Flavobacteriales</taxon>
        <taxon>Flavobacteriaceae</taxon>
        <taxon>Flavobacterium</taxon>
    </lineage>
</organism>
<dbReference type="OrthoDB" id="649654at2"/>
<accession>A0A6I4IKF4</accession>
<protein>
    <submittedName>
        <fullName evidence="1">Uncharacterized protein</fullName>
    </submittedName>
</protein>
<dbReference type="EMBL" id="WQLW01000003">
    <property type="protein sequence ID" value="MVO08769.1"/>
    <property type="molecule type" value="Genomic_DNA"/>
</dbReference>
<gene>
    <name evidence="1" type="ORF">GOQ30_06275</name>
</gene>
<dbReference type="Proteomes" id="UP000431264">
    <property type="component" value="Unassembled WGS sequence"/>
</dbReference>
<name>A0A6I4IKF4_9FLAO</name>
<dbReference type="RefSeq" id="WP_140997162.1">
    <property type="nucleotide sequence ID" value="NZ_VDCZ01000003.1"/>
</dbReference>
<proteinExistence type="predicted"/>